<feature type="transmembrane region" description="Helical" evidence="9">
    <location>
        <begin position="6"/>
        <end position="31"/>
    </location>
</feature>
<dbReference type="GO" id="GO:0008654">
    <property type="term" value="P:phospholipid biosynthetic process"/>
    <property type="evidence" value="ECO:0007669"/>
    <property type="project" value="UniProtKB-KW"/>
</dbReference>
<evidence type="ECO:0000259" key="10">
    <source>
        <dbReference type="PROSITE" id="PS50146"/>
    </source>
</evidence>
<dbReference type="InterPro" id="IPR017438">
    <property type="entry name" value="ATP-NAD_kinase_N"/>
</dbReference>
<comment type="cofactor">
    <cofactor evidence="1">
        <name>Mg(2+)</name>
        <dbReference type="ChEBI" id="CHEBI:18420"/>
    </cofactor>
</comment>
<gene>
    <name evidence="11" type="ORF">AUCHE_16_00760</name>
</gene>
<dbReference type="PANTHER" id="PTHR12358:SF54">
    <property type="entry name" value="SPHINGOSINE KINASE RELATED PROTEIN"/>
    <property type="match status" value="1"/>
</dbReference>
<keyword evidence="5" id="KW-0418">Kinase</keyword>
<keyword evidence="9" id="KW-0812">Transmembrane</keyword>
<keyword evidence="4" id="KW-0547">Nucleotide-binding</keyword>
<name>K6V8W0_9MICO</name>
<dbReference type="RefSeq" id="WP_006503415.1">
    <property type="nucleotide sequence ID" value="NZ_BAGZ01000016.1"/>
</dbReference>
<comment type="similarity">
    <text evidence="2">Belongs to the diacylglycerol/lipid kinase family.</text>
</comment>
<protein>
    <recommendedName>
        <fullName evidence="10">DAGKc domain-containing protein</fullName>
    </recommendedName>
</protein>
<dbReference type="eggNOG" id="COG1597">
    <property type="taxonomic scope" value="Bacteria"/>
</dbReference>
<dbReference type="Pfam" id="PF00781">
    <property type="entry name" value="DAGK_cat"/>
    <property type="match status" value="1"/>
</dbReference>
<sequence>MNELGWSTQLIALLIGLIVVAALFFSAGVLLTQRRQAGRALSHPDSAEDEAGEKGARPIAAVVINPSKFTEPAKVRATISRVCQEEGWALPLFYETSKEDTGTGQTREALAREVDLVCALGGDGTVRAVAAGLIGSDTPLGVLPGGTGNLLARNLALPLDNLSAALRVALTGENRAIDVGVVNIDIPEDAQTEPQDHYFLVMAGVGFDADVVAQAPEDLKAHVGWAAYLVSGAKNLGGHRFAATLVFDEEESSHRRVRSVIIGNCGRLQGGVELLPDAEVDDGALDAVVLSPKGLVGWAGVGVRLLTKQRKGHPMVEHRRCTTMSITLDHPQEVQLDGDPIGPGLVLTVAVRQHALLIRTTTGSPT</sequence>
<feature type="domain" description="DAGKc" evidence="10">
    <location>
        <begin position="106"/>
        <end position="186"/>
    </location>
</feature>
<evidence type="ECO:0000256" key="3">
    <source>
        <dbReference type="ARBA" id="ARBA00022679"/>
    </source>
</evidence>
<dbReference type="Gene3D" id="2.60.200.40">
    <property type="match status" value="1"/>
</dbReference>
<evidence type="ECO:0000256" key="7">
    <source>
        <dbReference type="ARBA" id="ARBA00023209"/>
    </source>
</evidence>
<evidence type="ECO:0000313" key="12">
    <source>
        <dbReference type="Proteomes" id="UP000008495"/>
    </source>
</evidence>
<accession>K6V8W0</accession>
<evidence type="ECO:0000313" key="11">
    <source>
        <dbReference type="EMBL" id="GAB78658.1"/>
    </source>
</evidence>
<reference evidence="11 12" key="1">
    <citation type="submission" date="2012-08" db="EMBL/GenBank/DDBJ databases">
        <title>Whole genome shotgun sequence of Austwickia chelonae NBRC 105200.</title>
        <authorList>
            <person name="Yoshida I."/>
            <person name="Hosoyama A."/>
            <person name="Tsuchikane K."/>
            <person name="Katsumata H."/>
            <person name="Ando Y."/>
            <person name="Ohji S."/>
            <person name="Hamada M."/>
            <person name="Tamura T."/>
            <person name="Yamazoe A."/>
            <person name="Yamazaki S."/>
            <person name="Fujita N."/>
        </authorList>
    </citation>
    <scope>NUCLEOTIDE SEQUENCE [LARGE SCALE GENOMIC DNA]</scope>
    <source>
        <strain evidence="11 12">NBRC 105200</strain>
    </source>
</reference>
<evidence type="ECO:0000256" key="9">
    <source>
        <dbReference type="SAM" id="Phobius"/>
    </source>
</evidence>
<evidence type="ECO:0000256" key="2">
    <source>
        <dbReference type="ARBA" id="ARBA00005983"/>
    </source>
</evidence>
<evidence type="ECO:0000256" key="4">
    <source>
        <dbReference type="ARBA" id="ARBA00022741"/>
    </source>
</evidence>
<dbReference type="InterPro" id="IPR001206">
    <property type="entry name" value="Diacylglycerol_kinase_cat_dom"/>
</dbReference>
<dbReference type="SUPFAM" id="SSF111331">
    <property type="entry name" value="NAD kinase/diacylglycerol kinase-like"/>
    <property type="match status" value="1"/>
</dbReference>
<dbReference type="GO" id="GO:0005524">
    <property type="term" value="F:ATP binding"/>
    <property type="evidence" value="ECO:0007669"/>
    <property type="project" value="UniProtKB-KW"/>
</dbReference>
<dbReference type="PANTHER" id="PTHR12358">
    <property type="entry name" value="SPHINGOSINE KINASE"/>
    <property type="match status" value="1"/>
</dbReference>
<keyword evidence="8" id="KW-1208">Phospholipid metabolism</keyword>
<dbReference type="InterPro" id="IPR016064">
    <property type="entry name" value="NAD/diacylglycerol_kinase_sf"/>
</dbReference>
<dbReference type="Pfam" id="PF19279">
    <property type="entry name" value="YegS_C"/>
    <property type="match status" value="1"/>
</dbReference>
<comment type="caution">
    <text evidence="11">The sequence shown here is derived from an EMBL/GenBank/DDBJ whole genome shotgun (WGS) entry which is preliminary data.</text>
</comment>
<evidence type="ECO:0000256" key="6">
    <source>
        <dbReference type="ARBA" id="ARBA00022840"/>
    </source>
</evidence>
<keyword evidence="9" id="KW-1133">Transmembrane helix</keyword>
<dbReference type="EMBL" id="BAGZ01000016">
    <property type="protein sequence ID" value="GAB78658.1"/>
    <property type="molecule type" value="Genomic_DNA"/>
</dbReference>
<dbReference type="STRING" id="100225.SAMN05421595_2311"/>
<keyword evidence="7" id="KW-0443">Lipid metabolism</keyword>
<dbReference type="SMART" id="SM00046">
    <property type="entry name" value="DAGKc"/>
    <property type="match status" value="1"/>
</dbReference>
<keyword evidence="12" id="KW-1185">Reference proteome</keyword>
<dbReference type="Proteomes" id="UP000008495">
    <property type="component" value="Unassembled WGS sequence"/>
</dbReference>
<keyword evidence="7" id="KW-0594">Phospholipid biosynthesis</keyword>
<dbReference type="InterPro" id="IPR045540">
    <property type="entry name" value="YegS/DAGK_C"/>
</dbReference>
<evidence type="ECO:0000256" key="5">
    <source>
        <dbReference type="ARBA" id="ARBA00022777"/>
    </source>
</evidence>
<organism evidence="11 12">
    <name type="scientific">Austwickia chelonae NBRC 105200</name>
    <dbReference type="NCBI Taxonomy" id="1184607"/>
    <lineage>
        <taxon>Bacteria</taxon>
        <taxon>Bacillati</taxon>
        <taxon>Actinomycetota</taxon>
        <taxon>Actinomycetes</taxon>
        <taxon>Micrococcales</taxon>
        <taxon>Dermatophilaceae</taxon>
        <taxon>Austwickia</taxon>
    </lineage>
</organism>
<proteinExistence type="inferred from homology"/>
<keyword evidence="6" id="KW-0067">ATP-binding</keyword>
<dbReference type="AlphaFoldDB" id="K6V8W0"/>
<dbReference type="Gene3D" id="3.40.50.10330">
    <property type="entry name" value="Probable inorganic polyphosphate/atp-NAD kinase, domain 1"/>
    <property type="match status" value="1"/>
</dbReference>
<evidence type="ECO:0000256" key="1">
    <source>
        <dbReference type="ARBA" id="ARBA00001946"/>
    </source>
</evidence>
<dbReference type="InterPro" id="IPR050187">
    <property type="entry name" value="Lipid_Phosphate_FormReg"/>
</dbReference>
<keyword evidence="7" id="KW-0444">Lipid biosynthesis</keyword>
<dbReference type="GO" id="GO:0016301">
    <property type="term" value="F:kinase activity"/>
    <property type="evidence" value="ECO:0007669"/>
    <property type="project" value="UniProtKB-KW"/>
</dbReference>
<dbReference type="PROSITE" id="PS50146">
    <property type="entry name" value="DAGK"/>
    <property type="match status" value="1"/>
</dbReference>
<keyword evidence="9" id="KW-0472">Membrane</keyword>
<keyword evidence="3" id="KW-0808">Transferase</keyword>
<evidence type="ECO:0000256" key="8">
    <source>
        <dbReference type="ARBA" id="ARBA00023264"/>
    </source>
</evidence>